<dbReference type="InterPro" id="IPR027470">
    <property type="entry name" value="Cation_efflux_CTD"/>
</dbReference>
<dbReference type="AlphaFoldDB" id="A0A8S4AEP8"/>
<dbReference type="GO" id="GO:0016020">
    <property type="term" value="C:membrane"/>
    <property type="evidence" value="ECO:0007669"/>
    <property type="project" value="InterPro"/>
</dbReference>
<comment type="subcellular location">
    <subcellularLocation>
        <location evidence="1">Endomembrane system</location>
        <topology evidence="1">Multi-pass membrane protein</topology>
    </subcellularLocation>
</comment>
<keyword evidence="5 9" id="KW-1133">Transmembrane helix</keyword>
<dbReference type="PANTHER" id="PTHR43840">
    <property type="entry name" value="MITOCHONDRIAL METAL TRANSPORTER 1-RELATED"/>
    <property type="match status" value="1"/>
</dbReference>
<dbReference type="GO" id="GO:0012505">
    <property type="term" value="C:endomembrane system"/>
    <property type="evidence" value="ECO:0007669"/>
    <property type="project" value="UniProtKB-SubCell"/>
</dbReference>
<feature type="domain" description="Cation efflux protein cytoplasmic" evidence="11">
    <location>
        <begin position="451"/>
        <end position="514"/>
    </location>
</feature>
<feature type="transmembrane region" description="Helical" evidence="9">
    <location>
        <begin position="401"/>
        <end position="423"/>
    </location>
</feature>
<protein>
    <recommendedName>
        <fullName evidence="14">Cation efflux protein cytoplasmic domain-containing protein</fullName>
    </recommendedName>
</protein>
<evidence type="ECO:0000259" key="11">
    <source>
        <dbReference type="Pfam" id="PF16916"/>
    </source>
</evidence>
<evidence type="ECO:0000256" key="5">
    <source>
        <dbReference type="ARBA" id="ARBA00022989"/>
    </source>
</evidence>
<dbReference type="EMBL" id="CAJHNH020008543">
    <property type="protein sequence ID" value="CAG5136551.1"/>
    <property type="molecule type" value="Genomic_DNA"/>
</dbReference>
<comment type="similarity">
    <text evidence="2">Belongs to the cation diffusion facilitator (CDF) transporter (TC 2.A.4) family. SLC30A subfamily.</text>
</comment>
<feature type="transmembrane region" description="Helical" evidence="9">
    <location>
        <begin position="227"/>
        <end position="248"/>
    </location>
</feature>
<dbReference type="InterPro" id="IPR036837">
    <property type="entry name" value="Cation_efflux_CTD_sf"/>
</dbReference>
<evidence type="ECO:0000256" key="9">
    <source>
        <dbReference type="SAM" id="Phobius"/>
    </source>
</evidence>
<feature type="compositionally biased region" description="Polar residues" evidence="8">
    <location>
        <begin position="62"/>
        <end position="83"/>
    </location>
</feature>
<comment type="caution">
    <text evidence="12">The sequence shown here is derived from an EMBL/GenBank/DDBJ whole genome shotgun (WGS) entry which is preliminary data.</text>
</comment>
<feature type="domain" description="Cation efflux protein transmembrane" evidence="10">
    <location>
        <begin position="232"/>
        <end position="433"/>
    </location>
</feature>
<evidence type="ECO:0000256" key="6">
    <source>
        <dbReference type="ARBA" id="ARBA00023065"/>
    </source>
</evidence>
<evidence type="ECO:0000256" key="4">
    <source>
        <dbReference type="ARBA" id="ARBA00022692"/>
    </source>
</evidence>
<feature type="transmembrane region" description="Helical" evidence="9">
    <location>
        <begin position="377"/>
        <end position="395"/>
    </location>
</feature>
<dbReference type="InterPro" id="IPR050291">
    <property type="entry name" value="CDF_Transporter"/>
</dbReference>
<feature type="transmembrane region" description="Helical" evidence="9">
    <location>
        <begin position="336"/>
        <end position="357"/>
    </location>
</feature>
<dbReference type="InterPro" id="IPR027469">
    <property type="entry name" value="Cation_efflux_TMD_sf"/>
</dbReference>
<feature type="transmembrane region" description="Helical" evidence="9">
    <location>
        <begin position="254"/>
        <end position="277"/>
    </location>
</feature>
<keyword evidence="3" id="KW-0813">Transport</keyword>
<reference evidence="12" key="1">
    <citation type="submission" date="2021-04" db="EMBL/GenBank/DDBJ databases">
        <authorList>
            <consortium name="Molecular Ecology Group"/>
        </authorList>
    </citation>
    <scope>NUCLEOTIDE SEQUENCE</scope>
</reference>
<feature type="compositionally biased region" description="Basic and acidic residues" evidence="8">
    <location>
        <begin position="1"/>
        <end position="10"/>
    </location>
</feature>
<dbReference type="FunFam" id="1.20.1510.10:FF:000005">
    <property type="entry name" value="Putative Cation diffusion facilitator 1"/>
    <property type="match status" value="1"/>
</dbReference>
<organism evidence="12 13">
    <name type="scientific">Candidula unifasciata</name>
    <dbReference type="NCBI Taxonomy" id="100452"/>
    <lineage>
        <taxon>Eukaryota</taxon>
        <taxon>Metazoa</taxon>
        <taxon>Spiralia</taxon>
        <taxon>Lophotrochozoa</taxon>
        <taxon>Mollusca</taxon>
        <taxon>Gastropoda</taxon>
        <taxon>Heterobranchia</taxon>
        <taxon>Euthyneura</taxon>
        <taxon>Panpulmonata</taxon>
        <taxon>Eupulmonata</taxon>
        <taxon>Stylommatophora</taxon>
        <taxon>Helicina</taxon>
        <taxon>Helicoidea</taxon>
        <taxon>Geomitridae</taxon>
        <taxon>Candidula</taxon>
    </lineage>
</organism>
<dbReference type="Pfam" id="PF16916">
    <property type="entry name" value="ZT_dimer"/>
    <property type="match status" value="1"/>
</dbReference>
<dbReference type="OrthoDB" id="78296at2759"/>
<evidence type="ECO:0000256" key="3">
    <source>
        <dbReference type="ARBA" id="ARBA00022448"/>
    </source>
</evidence>
<evidence type="ECO:0000313" key="13">
    <source>
        <dbReference type="Proteomes" id="UP000678393"/>
    </source>
</evidence>
<dbReference type="Gene3D" id="1.20.1510.10">
    <property type="entry name" value="Cation efflux protein transmembrane domain"/>
    <property type="match status" value="1"/>
</dbReference>
<sequence length="528" mass="59208">MAEKKSDSVHFDLTLSTQPDHSELVSQKDESTSFSGKEFDDIRHTSSDNYKEENEIDKLGPNDSQDASNSGKFSQSGDSSTSAPAHLDTPARKSRKENKRKVKDSTSQNTQNHHGNGVLPNKQADDEAAEITALVDRATKKLRNLRMKELSGHHSMSLTGEEADWKLPLTIFTSRRQEHLDDKPKRVRSFYEKQNDLISAYETLALGIEPADAEIQSLNLQSTSDKALLYSKITLLVNVVLLIAKAVASVLSGSISIISSLVDSCLDLFSGITMWWATRSVRKRDPYNYPQGRTKLEPVAVMVVAVVMGLCSMQLIREAIEMIISLLGDNATLPNVDYITFIIAGSTVVAKLILWLFCRRVNSPIVQALAQDHRNDVLSNAVAIICGYLGSSNFLEITDEYAFSYTDPTGAILICLYIIYNWWQTGSEQIKMLTGHTAKPDFLSQLTWVCINHHPKIKHIDTVRAFHFGNNFLVEVDIVLPEKMTLEEAHNIGETLQQRIEGMSEVERAFVHLDYEFRHNPQTEHKTV</sequence>
<evidence type="ECO:0000256" key="7">
    <source>
        <dbReference type="ARBA" id="ARBA00023136"/>
    </source>
</evidence>
<keyword evidence="6" id="KW-0406">Ion transport</keyword>
<dbReference type="FunFam" id="3.30.70.1350:FF:000001">
    <property type="entry name" value="Metal tolerance protein 11"/>
    <property type="match status" value="1"/>
</dbReference>
<keyword evidence="4 9" id="KW-0812">Transmembrane</keyword>
<name>A0A8S4AEP8_9EUPU</name>
<feature type="compositionally biased region" description="Polar residues" evidence="8">
    <location>
        <begin position="105"/>
        <end position="114"/>
    </location>
</feature>
<evidence type="ECO:0000256" key="2">
    <source>
        <dbReference type="ARBA" id="ARBA00008873"/>
    </source>
</evidence>
<dbReference type="Pfam" id="PF01545">
    <property type="entry name" value="Cation_efflux"/>
    <property type="match status" value="1"/>
</dbReference>
<feature type="transmembrane region" description="Helical" evidence="9">
    <location>
        <begin position="298"/>
        <end position="316"/>
    </location>
</feature>
<gene>
    <name evidence="12" type="ORF">CUNI_LOCUS22109</name>
</gene>
<feature type="compositionally biased region" description="Basic residues" evidence="8">
    <location>
        <begin position="92"/>
        <end position="102"/>
    </location>
</feature>
<dbReference type="Proteomes" id="UP000678393">
    <property type="component" value="Unassembled WGS sequence"/>
</dbReference>
<accession>A0A8S4AEP8</accession>
<dbReference type="PANTHER" id="PTHR43840:SF13">
    <property type="entry name" value="CATION EFFLUX PROTEIN CYTOPLASMIC DOMAIN-CONTAINING PROTEIN"/>
    <property type="match status" value="1"/>
</dbReference>
<dbReference type="GO" id="GO:0008324">
    <property type="term" value="F:monoatomic cation transmembrane transporter activity"/>
    <property type="evidence" value="ECO:0007669"/>
    <property type="project" value="InterPro"/>
</dbReference>
<dbReference type="InterPro" id="IPR002524">
    <property type="entry name" value="Cation_efflux"/>
</dbReference>
<evidence type="ECO:0008006" key="14">
    <source>
        <dbReference type="Google" id="ProtNLM"/>
    </source>
</evidence>
<dbReference type="InterPro" id="IPR058533">
    <property type="entry name" value="Cation_efflux_TM"/>
</dbReference>
<keyword evidence="7 9" id="KW-0472">Membrane</keyword>
<evidence type="ECO:0000256" key="8">
    <source>
        <dbReference type="SAM" id="MobiDB-lite"/>
    </source>
</evidence>
<dbReference type="SUPFAM" id="SSF161111">
    <property type="entry name" value="Cation efflux protein transmembrane domain-like"/>
    <property type="match status" value="1"/>
</dbReference>
<proteinExistence type="inferred from homology"/>
<evidence type="ECO:0000259" key="10">
    <source>
        <dbReference type="Pfam" id="PF01545"/>
    </source>
</evidence>
<feature type="region of interest" description="Disordered" evidence="8">
    <location>
        <begin position="1"/>
        <end position="124"/>
    </location>
</feature>
<evidence type="ECO:0000313" key="12">
    <source>
        <dbReference type="EMBL" id="CAG5136551.1"/>
    </source>
</evidence>
<dbReference type="NCBIfam" id="TIGR01297">
    <property type="entry name" value="CDF"/>
    <property type="match status" value="1"/>
</dbReference>
<dbReference type="Gene3D" id="3.30.70.1350">
    <property type="entry name" value="Cation efflux protein, cytoplasmic domain"/>
    <property type="match status" value="1"/>
</dbReference>
<keyword evidence="13" id="KW-1185">Reference proteome</keyword>
<dbReference type="SUPFAM" id="SSF160240">
    <property type="entry name" value="Cation efflux protein cytoplasmic domain-like"/>
    <property type="match status" value="1"/>
</dbReference>
<evidence type="ECO:0000256" key="1">
    <source>
        <dbReference type="ARBA" id="ARBA00004127"/>
    </source>
</evidence>
<feature type="compositionally biased region" description="Basic and acidic residues" evidence="8">
    <location>
        <begin position="20"/>
        <end position="60"/>
    </location>
</feature>